<evidence type="ECO:0008006" key="4">
    <source>
        <dbReference type="Google" id="ProtNLM"/>
    </source>
</evidence>
<dbReference type="RefSeq" id="WP_183633956.1">
    <property type="nucleotide sequence ID" value="NZ_BAABLE010000011.1"/>
</dbReference>
<dbReference type="EMBL" id="JACIET010000001">
    <property type="protein sequence ID" value="MBB4012236.1"/>
    <property type="molecule type" value="Genomic_DNA"/>
</dbReference>
<dbReference type="InterPro" id="IPR027417">
    <property type="entry name" value="P-loop_NTPase"/>
</dbReference>
<proteinExistence type="predicted"/>
<protein>
    <recommendedName>
        <fullName evidence="4">Sulfotransferase family protein</fullName>
    </recommendedName>
</protein>
<dbReference type="Gene3D" id="3.40.50.300">
    <property type="entry name" value="P-loop containing nucleotide triphosphate hydrolases"/>
    <property type="match status" value="1"/>
</dbReference>
<accession>A0A840BN06</accession>
<feature type="coiled-coil region" evidence="1">
    <location>
        <begin position="428"/>
        <end position="476"/>
    </location>
</feature>
<reference evidence="2 3" key="1">
    <citation type="submission" date="2020-08" db="EMBL/GenBank/DDBJ databases">
        <title>Genomic Encyclopedia of Type Strains, Phase IV (KMG-IV): sequencing the most valuable type-strain genomes for metagenomic binning, comparative biology and taxonomic classification.</title>
        <authorList>
            <person name="Goeker M."/>
        </authorList>
    </citation>
    <scope>NUCLEOTIDE SEQUENCE [LARGE SCALE GENOMIC DNA]</scope>
    <source>
        <strain evidence="2 3">DSM 106739</strain>
    </source>
</reference>
<organism evidence="2 3">
    <name type="scientific">Niveibacterium umoris</name>
    <dbReference type="NCBI Taxonomy" id="1193620"/>
    <lineage>
        <taxon>Bacteria</taxon>
        <taxon>Pseudomonadati</taxon>
        <taxon>Pseudomonadota</taxon>
        <taxon>Betaproteobacteria</taxon>
        <taxon>Rhodocyclales</taxon>
        <taxon>Rhodocyclaceae</taxon>
        <taxon>Niveibacterium</taxon>
    </lineage>
</organism>
<evidence type="ECO:0000313" key="2">
    <source>
        <dbReference type="EMBL" id="MBB4012236.1"/>
    </source>
</evidence>
<keyword evidence="3" id="KW-1185">Reference proteome</keyword>
<dbReference type="InterPro" id="IPR014556">
    <property type="entry name" value="UCP029407"/>
</dbReference>
<name>A0A840BN06_9RHOO</name>
<evidence type="ECO:0000256" key="1">
    <source>
        <dbReference type="SAM" id="Coils"/>
    </source>
</evidence>
<keyword evidence="1" id="KW-0175">Coiled coil</keyword>
<comment type="caution">
    <text evidence="2">The sequence shown here is derived from an EMBL/GenBank/DDBJ whole genome shotgun (WGS) entry which is preliminary data.</text>
</comment>
<dbReference type="Proteomes" id="UP000561045">
    <property type="component" value="Unassembled WGS sequence"/>
</dbReference>
<dbReference type="AlphaFoldDB" id="A0A840BN06"/>
<dbReference type="PIRSF" id="PIRSF029407">
    <property type="entry name" value="UCP029407"/>
    <property type="match status" value="1"/>
</dbReference>
<evidence type="ECO:0000313" key="3">
    <source>
        <dbReference type="Proteomes" id="UP000561045"/>
    </source>
</evidence>
<gene>
    <name evidence="2" type="ORF">GGR36_001544</name>
</gene>
<sequence length="497" mass="55899">MKNRQPVIVLGMHRSGTSAMAAALQHMGVVMGGSLYAENEWNPKGYFEDQAIVAFNNLLLRECDRRWDSPLPPVIGDLSEWEGRVEDATRLLDGLFAGAALWGFKDPRMCVLAPFWREVFARRGIQPRLLMAVRDPAEVAHSLQRRDGISASRAAWLWMTHLLGALDYLDVAVDARFLDFSDLLKRPADHFAELADWLEVTPPDVVRDRFAADFISPDLAHGRVPASEQLPLLATRAYLLLREAAANSVPPRVFRDSAAWKDLLRDFREQVLPELESVQRFLERDRQLDVLEGRLDATSRGLSVAEQIAADRLQALDESGLRERELADALAAAERLSDACHRELAAHGQRLAETQEALETCQNLALARQDDLIAIENRLRETELAFQRSQELALARQHELGVLDLRLGETQKALQQNEALALERLTQLAALDEQLKATDAAFTEAERLALERQGEISVLRKQSGELAERMDALTAELDAIRSTRWWRTANYLGLIKS</sequence>
<dbReference type="SUPFAM" id="SSF52540">
    <property type="entry name" value="P-loop containing nucleoside triphosphate hydrolases"/>
    <property type="match status" value="1"/>
</dbReference>